<evidence type="ECO:0000313" key="15">
    <source>
        <dbReference type="EMBL" id="KGQ69623.1"/>
    </source>
</evidence>
<keyword evidence="16" id="KW-1185">Reference proteome</keyword>
<keyword evidence="6 13" id="KW-0004">4Fe-4S</keyword>
<protein>
    <recommendedName>
        <fullName evidence="13">3-isopropylmalate dehydratase large subunit</fullName>
        <ecNumber evidence="13">4.2.1.33</ecNumber>
    </recommendedName>
    <alternativeName>
        <fullName evidence="13">Alpha-IPM isomerase</fullName>
        <shortName evidence="13">IPMI</shortName>
    </alternativeName>
    <alternativeName>
        <fullName evidence="13">Isopropylmalate isomerase</fullName>
    </alternativeName>
</protein>
<keyword evidence="12 13" id="KW-0100">Branched-chain amino acid biosynthesis</keyword>
<feature type="binding site" evidence="13">
    <location>
        <position position="408"/>
    </location>
    <ligand>
        <name>[4Fe-4S] cluster</name>
        <dbReference type="ChEBI" id="CHEBI:49883"/>
    </ligand>
</feature>
<evidence type="ECO:0000259" key="14">
    <source>
        <dbReference type="Pfam" id="PF00330"/>
    </source>
</evidence>
<dbReference type="AlphaFoldDB" id="A0A0A3AJS0"/>
<dbReference type="CDD" id="cd01583">
    <property type="entry name" value="IPMI"/>
    <property type="match status" value="1"/>
</dbReference>
<evidence type="ECO:0000256" key="1">
    <source>
        <dbReference type="ARBA" id="ARBA00000491"/>
    </source>
</evidence>
<dbReference type="Proteomes" id="UP000030380">
    <property type="component" value="Unassembled WGS sequence"/>
</dbReference>
<dbReference type="FunFam" id="3.30.499.10:FF:000006">
    <property type="entry name" value="3-isopropylmalate dehydratase large subunit"/>
    <property type="match status" value="1"/>
</dbReference>
<dbReference type="STRING" id="505317.OA57_10180"/>
<dbReference type="PRINTS" id="PR00415">
    <property type="entry name" value="ACONITASE"/>
</dbReference>
<keyword evidence="11 13" id="KW-0456">Lyase</keyword>
<comment type="caution">
    <text evidence="15">The sequence shown here is derived from an EMBL/GenBank/DDBJ whole genome shotgun (WGS) entry which is preliminary data.</text>
</comment>
<comment type="subunit">
    <text evidence="4 13">Heterodimer of LeuC and LeuD.</text>
</comment>
<keyword evidence="15" id="KW-0413">Isomerase</keyword>
<feature type="domain" description="Aconitase/3-isopropylmalate dehydratase large subunit alpha/beta/alpha" evidence="14">
    <location>
        <begin position="7"/>
        <end position="458"/>
    </location>
</feature>
<comment type="similarity">
    <text evidence="13">Belongs to the aconitase/IPM isomerase family. LeuC type 1 subfamily.</text>
</comment>
<dbReference type="InterPro" id="IPR018136">
    <property type="entry name" value="Aconitase_4Fe-4S_BS"/>
</dbReference>
<dbReference type="GO" id="GO:0051539">
    <property type="term" value="F:4 iron, 4 sulfur cluster binding"/>
    <property type="evidence" value="ECO:0007669"/>
    <property type="project" value="UniProtKB-KW"/>
</dbReference>
<dbReference type="InterPro" id="IPR001030">
    <property type="entry name" value="Acoase/IPM_deHydtase_lsu_aba"/>
</dbReference>
<dbReference type="PANTHER" id="PTHR43822">
    <property type="entry name" value="HOMOACONITASE, MITOCHONDRIAL-RELATED"/>
    <property type="match status" value="1"/>
</dbReference>
<comment type="pathway">
    <text evidence="3 13">Amino-acid biosynthesis; L-leucine biosynthesis; L-leucine from 3-methyl-2-oxobutanoate: step 2/4.</text>
</comment>
<evidence type="ECO:0000256" key="2">
    <source>
        <dbReference type="ARBA" id="ARBA00002695"/>
    </source>
</evidence>
<dbReference type="FunFam" id="3.30.499.10:FF:000007">
    <property type="entry name" value="3-isopropylmalate dehydratase large subunit"/>
    <property type="match status" value="1"/>
</dbReference>
<dbReference type="InterPro" id="IPR050067">
    <property type="entry name" value="IPM_dehydratase_rel_enz"/>
</dbReference>
<dbReference type="NCBIfam" id="NF004016">
    <property type="entry name" value="PRK05478.1"/>
    <property type="match status" value="1"/>
</dbReference>
<evidence type="ECO:0000256" key="12">
    <source>
        <dbReference type="ARBA" id="ARBA00023304"/>
    </source>
</evidence>
<comment type="catalytic activity">
    <reaction evidence="1 13">
        <text>(2R,3S)-3-isopropylmalate = (2S)-2-isopropylmalate</text>
        <dbReference type="Rhea" id="RHEA:32287"/>
        <dbReference type="ChEBI" id="CHEBI:1178"/>
        <dbReference type="ChEBI" id="CHEBI:35121"/>
        <dbReference type="EC" id="4.2.1.33"/>
    </reaction>
</comment>
<dbReference type="GO" id="GO:0009098">
    <property type="term" value="P:L-leucine biosynthetic process"/>
    <property type="evidence" value="ECO:0007669"/>
    <property type="project" value="UniProtKB-UniRule"/>
</dbReference>
<dbReference type="SUPFAM" id="SSF53732">
    <property type="entry name" value="Aconitase iron-sulfur domain"/>
    <property type="match status" value="1"/>
</dbReference>
<dbReference type="GO" id="GO:0046872">
    <property type="term" value="F:metal ion binding"/>
    <property type="evidence" value="ECO:0007669"/>
    <property type="project" value="UniProtKB-KW"/>
</dbReference>
<evidence type="ECO:0000256" key="10">
    <source>
        <dbReference type="ARBA" id="ARBA00023014"/>
    </source>
</evidence>
<dbReference type="GO" id="GO:0003861">
    <property type="term" value="F:3-isopropylmalate dehydratase activity"/>
    <property type="evidence" value="ECO:0007669"/>
    <property type="project" value="UniProtKB-UniRule"/>
</dbReference>
<accession>A0A0A3AJS0</accession>
<dbReference type="PANTHER" id="PTHR43822:SF9">
    <property type="entry name" value="3-ISOPROPYLMALATE DEHYDRATASE"/>
    <property type="match status" value="1"/>
</dbReference>
<evidence type="ECO:0000256" key="6">
    <source>
        <dbReference type="ARBA" id="ARBA00022485"/>
    </source>
</evidence>
<dbReference type="InterPro" id="IPR033941">
    <property type="entry name" value="IPMI_cat"/>
</dbReference>
<feature type="binding site" evidence="13">
    <location>
        <position position="411"/>
    </location>
    <ligand>
        <name>[4Fe-4S] cluster</name>
        <dbReference type="ChEBI" id="CHEBI:49883"/>
    </ligand>
</feature>
<evidence type="ECO:0000256" key="9">
    <source>
        <dbReference type="ARBA" id="ARBA00023004"/>
    </source>
</evidence>
<dbReference type="GO" id="GO:0016853">
    <property type="term" value="F:isomerase activity"/>
    <property type="evidence" value="ECO:0007669"/>
    <property type="project" value="UniProtKB-KW"/>
</dbReference>
<dbReference type="NCBIfam" id="TIGR00170">
    <property type="entry name" value="leuC"/>
    <property type="match status" value="1"/>
</dbReference>
<dbReference type="EMBL" id="JSUM01000015">
    <property type="protein sequence ID" value="KGQ69623.1"/>
    <property type="molecule type" value="Genomic_DNA"/>
</dbReference>
<dbReference type="InterPro" id="IPR036008">
    <property type="entry name" value="Aconitase_4Fe-4S_dom"/>
</dbReference>
<keyword evidence="8 13" id="KW-0479">Metal-binding</keyword>
<evidence type="ECO:0000313" key="16">
    <source>
        <dbReference type="Proteomes" id="UP000030380"/>
    </source>
</evidence>
<organism evidence="15 16">
    <name type="scientific">Chelonobacter oris</name>
    <dbReference type="NCBI Taxonomy" id="505317"/>
    <lineage>
        <taxon>Bacteria</taxon>
        <taxon>Pseudomonadati</taxon>
        <taxon>Pseudomonadota</taxon>
        <taxon>Gammaproteobacteria</taxon>
        <taxon>Pasteurellales</taxon>
        <taxon>Pasteurellaceae</taxon>
        <taxon>Chelonobacter</taxon>
    </lineage>
</organism>
<evidence type="ECO:0000256" key="4">
    <source>
        <dbReference type="ARBA" id="ARBA00011271"/>
    </source>
</evidence>
<dbReference type="EC" id="4.2.1.33" evidence="13"/>
<keyword evidence="9 13" id="KW-0408">Iron</keyword>
<dbReference type="OrthoDB" id="9802769at2"/>
<feature type="binding site" evidence="13">
    <location>
        <position position="347"/>
    </location>
    <ligand>
        <name>[4Fe-4S] cluster</name>
        <dbReference type="ChEBI" id="CHEBI:49883"/>
    </ligand>
</feature>
<name>A0A0A3AJS0_9PAST</name>
<comment type="function">
    <text evidence="2 13">Catalyzes the isomerization between 2-isopropylmalate and 3-isopropylmalate, via the formation of 2-isopropylmaleate.</text>
</comment>
<dbReference type="InterPro" id="IPR015931">
    <property type="entry name" value="Acnase/IPM_dHydase_lsu_aba_1/3"/>
</dbReference>
<evidence type="ECO:0000256" key="3">
    <source>
        <dbReference type="ARBA" id="ARBA00004729"/>
    </source>
</evidence>
<evidence type="ECO:0000256" key="8">
    <source>
        <dbReference type="ARBA" id="ARBA00022723"/>
    </source>
</evidence>
<proteinExistence type="inferred from homology"/>
<keyword evidence="5 13" id="KW-0432">Leucine biosynthesis</keyword>
<dbReference type="Gene3D" id="3.30.499.10">
    <property type="entry name" value="Aconitase, domain 3"/>
    <property type="match status" value="2"/>
</dbReference>
<dbReference type="RefSeq" id="WP_034617304.1">
    <property type="nucleotide sequence ID" value="NZ_JSUM01000015.1"/>
</dbReference>
<sequence>MKKTLYQKLFDSHVVYEADGETPILYINRHLIHEVTSPQAFDGLRVAGREVRQVNKTFGTMDHSISTQERDVGKLEGQARIQVLELEKNCKATGISLFDMNRKEQGIVHVMGPEQGLTLPGMTIVCGDSHTATHGAFGALAFGIGTSEVEHVLATQTLKQARAKSMKIEVRGKVGQGITAKDIVLAIIGKTTMAGGTGHVVEFCGEAIRDLSMEGRMTVCNMAIELGAKAGLIAPDETTFAYLKGRPHAPQGKDWDDAVAYWKTLQTDEGAVFDTEVVLDAKDIAPQVTWGTNPGQVIGIDQLVPNPAEMDDAVVRASAEKALDYIGLQANTDLTEVAVDQVFIGSCTNSRIEDLRAAAAVMKGRKVADNVKRVLVVPGSGLVKEQAEQEGLDKIFIEAGAEWRNPGCSMCLGMNDDRLGEWERCASTSNRNFEGRQGRNGRTHLVSPAMAAAAAVFGKFVDIRQISLN</sequence>
<reference evidence="15 16" key="1">
    <citation type="submission" date="2014-11" db="EMBL/GenBank/DDBJ databases">
        <title>Draft genome sequence of Chelonobacter oris 1662T, associated with respiratory disease in Hermann's Tortoises.</title>
        <authorList>
            <person name="Kudirkiene E."/>
            <person name="Hansen M.J."/>
            <person name="Bojesen A.M."/>
        </authorList>
    </citation>
    <scope>NUCLEOTIDE SEQUENCE [LARGE SCALE GENOMIC DNA]</scope>
    <source>
        <strain evidence="15 16">1662</strain>
    </source>
</reference>
<evidence type="ECO:0000256" key="7">
    <source>
        <dbReference type="ARBA" id="ARBA00022605"/>
    </source>
</evidence>
<dbReference type="PROSITE" id="PS00450">
    <property type="entry name" value="ACONITASE_1"/>
    <property type="match status" value="1"/>
</dbReference>
<keyword evidence="10 13" id="KW-0411">Iron-sulfur</keyword>
<comment type="cofactor">
    <cofactor evidence="13">
        <name>[4Fe-4S] cluster</name>
        <dbReference type="ChEBI" id="CHEBI:49883"/>
    </cofactor>
    <text evidence="13">Binds 1 [4Fe-4S] cluster per subunit.</text>
</comment>
<dbReference type="UniPathway" id="UPA00048">
    <property type="reaction ID" value="UER00071"/>
</dbReference>
<dbReference type="InterPro" id="IPR004430">
    <property type="entry name" value="3-IsopropMal_deHydase_lsu"/>
</dbReference>
<dbReference type="NCBIfam" id="NF009116">
    <property type="entry name" value="PRK12466.1"/>
    <property type="match status" value="1"/>
</dbReference>
<gene>
    <name evidence="13" type="primary">leuC</name>
    <name evidence="15" type="ORF">OA57_10180</name>
</gene>
<dbReference type="HAMAP" id="MF_01026">
    <property type="entry name" value="LeuC_type1"/>
    <property type="match status" value="1"/>
</dbReference>
<dbReference type="Pfam" id="PF00330">
    <property type="entry name" value="Aconitase"/>
    <property type="match status" value="1"/>
</dbReference>
<dbReference type="PROSITE" id="PS01244">
    <property type="entry name" value="ACONITASE_2"/>
    <property type="match status" value="1"/>
</dbReference>
<evidence type="ECO:0000256" key="11">
    <source>
        <dbReference type="ARBA" id="ARBA00023239"/>
    </source>
</evidence>
<keyword evidence="7 13" id="KW-0028">Amino-acid biosynthesis</keyword>
<evidence type="ECO:0000256" key="13">
    <source>
        <dbReference type="HAMAP-Rule" id="MF_01026"/>
    </source>
</evidence>
<evidence type="ECO:0000256" key="5">
    <source>
        <dbReference type="ARBA" id="ARBA00022430"/>
    </source>
</evidence>